<sequence>MIEIRGHHLLCAVTFVGRGYSRRFERDYRRVIARMNDNEEMVIVGGPDAICASVKDCAGSHCHEERIVARDRAALAAISALTGRMLTVGSRIMPHDVFTARHRAAFRDGTIRAACADCQWSDLCDRIAADGFQTTLLDRR</sequence>
<accession>A0A3A8AC24</accession>
<reference evidence="1 2" key="1">
    <citation type="journal article" date="2018" name="Int. J. Syst. Bacteriol.">
        <title>Oceaniradius stylonemae gen. nov., sp. nov., isolated from a red alga, Stylonema cornu-cervi.</title>
        <authorList>
            <person name="Jeong S."/>
        </authorList>
    </citation>
    <scope>NUCLEOTIDE SEQUENCE [LARGE SCALE GENOMIC DNA]</scope>
    <source>
        <strain evidence="1 2">StC1</strain>
    </source>
</reference>
<proteinExistence type="predicted"/>
<keyword evidence="2" id="KW-1185">Reference proteome</keyword>
<dbReference type="InterPro" id="IPR009702">
    <property type="entry name" value="DUF1284"/>
</dbReference>
<dbReference type="Proteomes" id="UP000246132">
    <property type="component" value="Unassembled WGS sequence"/>
</dbReference>
<comment type="caution">
    <text evidence="1">The sequence shown here is derived from an EMBL/GenBank/DDBJ whole genome shotgun (WGS) entry which is preliminary data.</text>
</comment>
<dbReference type="Pfam" id="PF06935">
    <property type="entry name" value="DUF1284"/>
    <property type="match status" value="1"/>
</dbReference>
<dbReference type="RefSeq" id="WP_109765724.1">
    <property type="nucleotide sequence ID" value="NZ_JASHJQ010000001.1"/>
</dbReference>
<evidence type="ECO:0000313" key="2">
    <source>
        <dbReference type="Proteomes" id="UP000246132"/>
    </source>
</evidence>
<dbReference type="OrthoDB" id="6195504at2"/>
<protein>
    <submittedName>
        <fullName evidence="1">DUF1284 domain-containing protein</fullName>
    </submittedName>
</protein>
<dbReference type="EMBL" id="QFWV02000004">
    <property type="protein sequence ID" value="RKF07476.1"/>
    <property type="molecule type" value="Genomic_DNA"/>
</dbReference>
<gene>
    <name evidence="1" type="ORF">DEM25_006650</name>
</gene>
<name>A0A3A8AC24_9HYPH</name>
<organism evidence="1 2">
    <name type="scientific">Oceaniradius stylonematis</name>
    <dbReference type="NCBI Taxonomy" id="2184161"/>
    <lineage>
        <taxon>Bacteria</taxon>
        <taxon>Pseudomonadati</taxon>
        <taxon>Pseudomonadota</taxon>
        <taxon>Alphaproteobacteria</taxon>
        <taxon>Hyphomicrobiales</taxon>
        <taxon>Ahrensiaceae</taxon>
        <taxon>Oceaniradius</taxon>
    </lineage>
</organism>
<evidence type="ECO:0000313" key="1">
    <source>
        <dbReference type="EMBL" id="RKF07476.1"/>
    </source>
</evidence>
<dbReference type="AlphaFoldDB" id="A0A3A8AC24"/>